<keyword evidence="3" id="KW-1185">Reference proteome</keyword>
<evidence type="ECO:0000313" key="3">
    <source>
        <dbReference type="Proteomes" id="UP000001261"/>
    </source>
</evidence>
<dbReference type="KEGG" id="cim:CIMG_12817"/>
<organism evidence="2 3">
    <name type="scientific">Coccidioides immitis (strain RS)</name>
    <name type="common">Valley fever fungus</name>
    <dbReference type="NCBI Taxonomy" id="246410"/>
    <lineage>
        <taxon>Eukaryota</taxon>
        <taxon>Fungi</taxon>
        <taxon>Dikarya</taxon>
        <taxon>Ascomycota</taxon>
        <taxon>Pezizomycotina</taxon>
        <taxon>Eurotiomycetes</taxon>
        <taxon>Eurotiomycetidae</taxon>
        <taxon>Onygenales</taxon>
        <taxon>Onygenaceae</taxon>
        <taxon>Coccidioides</taxon>
    </lineage>
</organism>
<feature type="compositionally biased region" description="Basic and acidic residues" evidence="1">
    <location>
        <begin position="244"/>
        <end position="274"/>
    </location>
</feature>
<dbReference type="Proteomes" id="UP000001261">
    <property type="component" value="Unassembled WGS sequence"/>
</dbReference>
<feature type="region of interest" description="Disordered" evidence="1">
    <location>
        <begin position="74"/>
        <end position="111"/>
    </location>
</feature>
<evidence type="ECO:0000256" key="1">
    <source>
        <dbReference type="SAM" id="MobiDB-lite"/>
    </source>
</evidence>
<dbReference type="AlphaFoldDB" id="A0A0D8JTG0"/>
<feature type="region of interest" description="Disordered" evidence="1">
    <location>
        <begin position="1"/>
        <end position="46"/>
    </location>
</feature>
<evidence type="ECO:0000313" key="2">
    <source>
        <dbReference type="EMBL" id="KJF60241.1"/>
    </source>
</evidence>
<dbReference type="EMBL" id="GG704911">
    <property type="protein sequence ID" value="KJF60241.1"/>
    <property type="molecule type" value="Genomic_DNA"/>
</dbReference>
<name>A0A0D8JTG0_COCIM</name>
<protein>
    <submittedName>
        <fullName evidence="2">Uncharacterized protein</fullName>
    </submittedName>
</protein>
<feature type="compositionally biased region" description="Basic and acidic residues" evidence="1">
    <location>
        <begin position="74"/>
        <end position="97"/>
    </location>
</feature>
<sequence length="290" mass="32665">MHPAEVTTSERDRRRWQTGREPTLGTSSERIPSRGYTQQRRTPQKRKAILFFSERVDGCSKRIKEGIGENERIQGVERKREREREGREGKNEDERENAAFWGGGGGGGGGGRGGVEISRAASLQLFRWLMEPHAHFTTEERGRRSGGSPWRRNGLCFFLLASSRSVDCSDRNGEEQGGMTRDTRLAAVKHGWAVKRRTVEERGGTLCGLAFDITMYGRRMLACLWLKCDLGHFGAEKTTRQIDTRTRWEGDAGSREREKEREEEKGGEEPEKSKQQIPAVPPAGAIKSSS</sequence>
<dbReference type="RefSeq" id="XP_004445861.1">
    <property type="nucleotide sequence ID" value="XM_004445804.1"/>
</dbReference>
<dbReference type="GeneID" id="24164444"/>
<feature type="compositionally biased region" description="Polar residues" evidence="1">
    <location>
        <begin position="24"/>
        <end position="41"/>
    </location>
</feature>
<reference evidence="3" key="2">
    <citation type="journal article" date="2010" name="Genome Res.">
        <title>Population genomic sequencing of Coccidioides fungi reveals recent hybridization and transposon control.</title>
        <authorList>
            <person name="Neafsey D.E."/>
            <person name="Barker B.M."/>
            <person name="Sharpton T.J."/>
            <person name="Stajich J.E."/>
            <person name="Park D.J."/>
            <person name="Whiston E."/>
            <person name="Hung C.-Y."/>
            <person name="McMahan C."/>
            <person name="White J."/>
            <person name="Sykes S."/>
            <person name="Heiman D."/>
            <person name="Young S."/>
            <person name="Zeng Q."/>
            <person name="Abouelleil A."/>
            <person name="Aftuck L."/>
            <person name="Bessette D."/>
            <person name="Brown A."/>
            <person name="FitzGerald M."/>
            <person name="Lui A."/>
            <person name="Macdonald J.P."/>
            <person name="Priest M."/>
            <person name="Orbach M.J."/>
            <person name="Galgiani J.N."/>
            <person name="Kirkland T.N."/>
            <person name="Cole G.T."/>
            <person name="Birren B.W."/>
            <person name="Henn M.R."/>
            <person name="Taylor J.W."/>
            <person name="Rounsley S.D."/>
        </authorList>
    </citation>
    <scope>GENOME REANNOTATION</scope>
    <source>
        <strain evidence="3">RS</strain>
    </source>
</reference>
<dbReference type="InParanoid" id="A0A0D8JTG0"/>
<accession>A0A0D8JTG0</accession>
<proteinExistence type="predicted"/>
<dbReference type="VEuPathDB" id="FungiDB:CIMG_12817"/>
<gene>
    <name evidence="2" type="ORF">CIMG_12817</name>
</gene>
<feature type="compositionally biased region" description="Gly residues" evidence="1">
    <location>
        <begin position="101"/>
        <end position="111"/>
    </location>
</feature>
<feature type="region of interest" description="Disordered" evidence="1">
    <location>
        <begin position="244"/>
        <end position="290"/>
    </location>
</feature>
<reference evidence="3" key="1">
    <citation type="journal article" date="2009" name="Genome Res.">
        <title>Comparative genomic analyses of the human fungal pathogens Coccidioides and their relatives.</title>
        <authorList>
            <person name="Sharpton T.J."/>
            <person name="Stajich J.E."/>
            <person name="Rounsley S.D."/>
            <person name="Gardner M.J."/>
            <person name="Wortman J.R."/>
            <person name="Jordar V.S."/>
            <person name="Maiti R."/>
            <person name="Kodira C.D."/>
            <person name="Neafsey D.E."/>
            <person name="Zeng Q."/>
            <person name="Hung C.-Y."/>
            <person name="McMahan C."/>
            <person name="Muszewska A."/>
            <person name="Grynberg M."/>
            <person name="Mandel M.A."/>
            <person name="Kellner E.M."/>
            <person name="Barker B.M."/>
            <person name="Galgiani J.N."/>
            <person name="Orbach M.J."/>
            <person name="Kirkland T.N."/>
            <person name="Cole G.T."/>
            <person name="Henn M.R."/>
            <person name="Birren B.W."/>
            <person name="Taylor J.W."/>
        </authorList>
    </citation>
    <scope>NUCLEOTIDE SEQUENCE [LARGE SCALE GENOMIC DNA]</scope>
    <source>
        <strain evidence="3">RS</strain>
    </source>
</reference>